<evidence type="ECO:0000313" key="6">
    <source>
        <dbReference type="EMBL" id="ANS79755.1"/>
    </source>
</evidence>
<feature type="domain" description="FAD dependent oxidoreductase central" evidence="5">
    <location>
        <begin position="377"/>
        <end position="432"/>
    </location>
</feature>
<dbReference type="Gene3D" id="2.40.30.110">
    <property type="entry name" value="Aminomethyltransferase beta-barrel domains"/>
    <property type="match status" value="1"/>
</dbReference>
<dbReference type="Gene3D" id="3.30.70.1400">
    <property type="entry name" value="Aminomethyltransferase beta-barrel domains"/>
    <property type="match status" value="1"/>
</dbReference>
<dbReference type="SUPFAM" id="SSF103025">
    <property type="entry name" value="Folate-binding domain"/>
    <property type="match status" value="1"/>
</dbReference>
<organism evidence="6 7">
    <name type="scientific">Serinicoccus hydrothermalis</name>
    <dbReference type="NCBI Taxonomy" id="1758689"/>
    <lineage>
        <taxon>Bacteria</taxon>
        <taxon>Bacillati</taxon>
        <taxon>Actinomycetota</taxon>
        <taxon>Actinomycetes</taxon>
        <taxon>Micrococcales</taxon>
        <taxon>Ornithinimicrobiaceae</taxon>
        <taxon>Serinicoccus</taxon>
    </lineage>
</organism>
<comment type="similarity">
    <text evidence="1">Belongs to the GcvT family.</text>
</comment>
<dbReference type="EMBL" id="CP014989">
    <property type="protein sequence ID" value="ANS79755.1"/>
    <property type="molecule type" value="Genomic_DNA"/>
</dbReference>
<dbReference type="InterPro" id="IPR029043">
    <property type="entry name" value="GcvT/YgfZ_C"/>
</dbReference>
<dbReference type="InterPro" id="IPR028896">
    <property type="entry name" value="GcvT/YgfZ/DmdA"/>
</dbReference>
<feature type="domain" description="GCVT N-terminal" evidence="3">
    <location>
        <begin position="434"/>
        <end position="713"/>
    </location>
</feature>
<reference evidence="6 7" key="1">
    <citation type="submission" date="2016-03" db="EMBL/GenBank/DDBJ databases">
        <title>Shallow-sea hydrothermal system.</title>
        <authorList>
            <person name="Tang K."/>
        </authorList>
    </citation>
    <scope>NUCLEOTIDE SEQUENCE [LARGE SCALE GENOMIC DNA]</scope>
    <source>
        <strain evidence="6 7">JLT9</strain>
    </source>
</reference>
<dbReference type="KEGG" id="serj:SGUI_2359"/>
<dbReference type="InterPro" id="IPR006076">
    <property type="entry name" value="FAD-dep_OxRdtase"/>
</dbReference>
<dbReference type="AlphaFoldDB" id="A0A1B1NEH5"/>
<dbReference type="Pfam" id="PF01266">
    <property type="entry name" value="DAO"/>
    <property type="match status" value="1"/>
</dbReference>
<proteinExistence type="inferred from homology"/>
<dbReference type="Proteomes" id="UP000092482">
    <property type="component" value="Chromosome"/>
</dbReference>
<dbReference type="SUPFAM" id="SSF101790">
    <property type="entry name" value="Aminomethyltransferase beta-barrel domain"/>
    <property type="match status" value="1"/>
</dbReference>
<dbReference type="Gene3D" id="3.30.9.10">
    <property type="entry name" value="D-Amino Acid Oxidase, subunit A, domain 2"/>
    <property type="match status" value="1"/>
</dbReference>
<dbReference type="Gene3D" id="3.50.50.60">
    <property type="entry name" value="FAD/NAD(P)-binding domain"/>
    <property type="match status" value="1"/>
</dbReference>
<dbReference type="STRING" id="1758689.SGUI_2359"/>
<evidence type="ECO:0000259" key="5">
    <source>
        <dbReference type="Pfam" id="PF16350"/>
    </source>
</evidence>
<dbReference type="PANTHER" id="PTHR43757">
    <property type="entry name" value="AMINOMETHYLTRANSFERASE"/>
    <property type="match status" value="1"/>
</dbReference>
<dbReference type="PANTHER" id="PTHR43757:SF2">
    <property type="entry name" value="AMINOMETHYLTRANSFERASE, MITOCHONDRIAL"/>
    <property type="match status" value="1"/>
</dbReference>
<dbReference type="SUPFAM" id="SSF54373">
    <property type="entry name" value="FAD-linked reductases, C-terminal domain"/>
    <property type="match status" value="1"/>
</dbReference>
<dbReference type="Pfam" id="PF08669">
    <property type="entry name" value="GCV_T_C"/>
    <property type="match status" value="1"/>
</dbReference>
<dbReference type="InterPro" id="IPR013977">
    <property type="entry name" value="GcvT_C"/>
</dbReference>
<evidence type="ECO:0000259" key="2">
    <source>
        <dbReference type="Pfam" id="PF01266"/>
    </source>
</evidence>
<feature type="domain" description="Aminomethyltransferase C-terminal" evidence="4">
    <location>
        <begin position="759"/>
        <end position="823"/>
    </location>
</feature>
<dbReference type="InterPro" id="IPR036188">
    <property type="entry name" value="FAD/NAD-bd_sf"/>
</dbReference>
<evidence type="ECO:0000256" key="1">
    <source>
        <dbReference type="ARBA" id="ARBA00008609"/>
    </source>
</evidence>
<dbReference type="InterPro" id="IPR006222">
    <property type="entry name" value="GCVT_N"/>
</dbReference>
<name>A0A1B1NEH5_9MICO</name>
<dbReference type="Pfam" id="PF01571">
    <property type="entry name" value="GCV_T"/>
    <property type="match status" value="1"/>
</dbReference>
<accession>A0A1B1NEH5</accession>
<dbReference type="PATRIC" id="fig|1758689.4.peg.2458"/>
<dbReference type="InterPro" id="IPR027266">
    <property type="entry name" value="TrmE/GcvT-like"/>
</dbReference>
<dbReference type="InterPro" id="IPR032503">
    <property type="entry name" value="FAO_M"/>
</dbReference>
<evidence type="ECO:0000259" key="3">
    <source>
        <dbReference type="Pfam" id="PF01571"/>
    </source>
</evidence>
<dbReference type="Gene3D" id="3.30.1360.120">
    <property type="entry name" value="Probable tRNA modification gtpase trme, domain 1"/>
    <property type="match status" value="1"/>
</dbReference>
<evidence type="ECO:0000313" key="7">
    <source>
        <dbReference type="Proteomes" id="UP000092482"/>
    </source>
</evidence>
<evidence type="ECO:0000259" key="4">
    <source>
        <dbReference type="Pfam" id="PF08669"/>
    </source>
</evidence>
<protein>
    <submittedName>
        <fullName evidence="6">Dimethylglycine oxidase</fullName>
    </submittedName>
</protein>
<gene>
    <name evidence="6" type="ORF">SGUI_2359</name>
</gene>
<dbReference type="Pfam" id="PF16350">
    <property type="entry name" value="FAO_M"/>
    <property type="match status" value="1"/>
</dbReference>
<dbReference type="SUPFAM" id="SSF51905">
    <property type="entry name" value="FAD/NAD(P)-binding domain"/>
    <property type="match status" value="1"/>
</dbReference>
<sequence>MSMSTTSLPARCDVLVIGAGIVGNSLVHHLAELGWTDIVQIDKGPLPNPGGSTGHASNFIFPVDHSREITDLTLDSMRQYEEMGVLTTSGGIEVARTEERMEELRRRMSSARAWGIESRLVTPEEIAEMVPFLDPSVVVGGFYTPSVGVVDSLRAGTIMREKAQDKGVLTTVPNVEVTGMTVTDGRICAVQTDKGEIEAPVVVIACGVWSPRLARMAGAHIPLTPAVHQMISVGPCEQLADKPGEISFPIIRDMDTFCYERQHGSDMEVGSYAHRAILHEPDEIPSIAQAKLSPTEMPFTEDDFDPQLEQALELMPELLGDERAEIRYAINGLLSLTPDGAPVLGETPEVTGLWSCAAVWIKEGPGVGRAVAEWMTHGIPEIDLGHSDIARFYPHQRTRAHIRARTSEAFNKTYGIVHPGEQWASSRPVRKSPMHESQKALGAEFFEAVGWERPQWYASNEPLLEEFGDAVMPRENEWDSRWWSPIINAEHLAMRARGGIVDLSAFAMFDIVGPAALDAVQRIIVAQADVAIGRVVYTPVLDEQGGFRSDLTVMRLAHDRFRVVTGGAHGMVDAKWFADHLPDGASLVDLTSAYTTIGVWGPRAGDVLAKLTDDDLSPETFTFGTCRLIEVGELSVLASRISYVGEFGFELYAPIETGAALWDRLIEAGREHGVVPVGIGVYTATGRIEKGYRAYGAELDSERTLAETGMQRAKIKDADFIGKEAVTAQAQEEPQAVLCALTVDDHTSASGVKRYMLGGEPILTREGEQLTDGHGHHPYVTSAASAPSLGRHVLMAFLPPEQAVVGTGLAVSYMEELYPVTVASVDATPLLDPDNLRVKNRYDELEPEAAGGAVAQEPVGVAG</sequence>
<feature type="domain" description="FAD dependent oxidoreductase" evidence="2">
    <location>
        <begin position="13"/>
        <end position="374"/>
    </location>
</feature>
<keyword evidence="7" id="KW-1185">Reference proteome</keyword>